<sequence length="237" mass="26756">MPHPSRLLCPLLLLLLALAPVAALPGAHAALPGREAARLEHSAVPRPFTANYRLEVRGWPDATIEHRLTREDDHWQSRMSAAIAVARGRERSRFIVEPQGVRSVHYASGYSLLGLGDDYRLTGEALAERPDRQTALFELSRRALTGDCQDAACRLDYQDHRGREERLDYRVLDRATIALPAGDFEAVRVEAIDPEKPERRLLFSFHPEFPGLLLAVDYHRDGQRQSRLSLTELAWPD</sequence>
<evidence type="ECO:0000313" key="2">
    <source>
        <dbReference type="EMBL" id="MDI5934561.1"/>
    </source>
</evidence>
<dbReference type="RefSeq" id="WP_282722039.1">
    <property type="nucleotide sequence ID" value="NZ_JASCQO010000038.1"/>
</dbReference>
<reference evidence="2 3" key="1">
    <citation type="submission" date="2023-04" db="EMBL/GenBank/DDBJ databases">
        <title>Halomonas strains isolated from rhizosphere soil.</title>
        <authorList>
            <person name="Xu L."/>
            <person name="Sun J.-Q."/>
        </authorList>
    </citation>
    <scope>NUCLEOTIDE SEQUENCE [LARGE SCALE GENOMIC DNA]</scope>
    <source>
        <strain evidence="2 3">LN1S58</strain>
    </source>
</reference>
<keyword evidence="1" id="KW-0732">Signal</keyword>
<evidence type="ECO:0000313" key="3">
    <source>
        <dbReference type="Proteomes" id="UP001244242"/>
    </source>
</evidence>
<protein>
    <recommendedName>
        <fullName evidence="4">DUF3108 domain-containing protein</fullName>
    </recommendedName>
</protein>
<dbReference type="EMBL" id="JASCQO010000038">
    <property type="protein sequence ID" value="MDI5934561.1"/>
    <property type="molecule type" value="Genomic_DNA"/>
</dbReference>
<comment type="caution">
    <text evidence="2">The sequence shown here is derived from an EMBL/GenBank/DDBJ whole genome shotgun (WGS) entry which is preliminary data.</text>
</comment>
<dbReference type="Proteomes" id="UP001244242">
    <property type="component" value="Unassembled WGS sequence"/>
</dbReference>
<feature type="chain" id="PRO_5045997947" description="DUF3108 domain-containing protein" evidence="1">
    <location>
        <begin position="30"/>
        <end position="237"/>
    </location>
</feature>
<evidence type="ECO:0008006" key="4">
    <source>
        <dbReference type="Google" id="ProtNLM"/>
    </source>
</evidence>
<organism evidence="2 3">
    <name type="scientific">Halomonas kalidii</name>
    <dbReference type="NCBI Taxonomy" id="3043293"/>
    <lineage>
        <taxon>Bacteria</taxon>
        <taxon>Pseudomonadati</taxon>
        <taxon>Pseudomonadota</taxon>
        <taxon>Gammaproteobacteria</taxon>
        <taxon>Oceanospirillales</taxon>
        <taxon>Halomonadaceae</taxon>
        <taxon>Halomonas</taxon>
    </lineage>
</organism>
<evidence type="ECO:0000256" key="1">
    <source>
        <dbReference type="SAM" id="SignalP"/>
    </source>
</evidence>
<keyword evidence="3" id="KW-1185">Reference proteome</keyword>
<gene>
    <name evidence="2" type="ORF">QLQ84_12270</name>
</gene>
<name>A0ABT6VKR5_9GAMM</name>
<feature type="signal peptide" evidence="1">
    <location>
        <begin position="1"/>
        <end position="29"/>
    </location>
</feature>
<proteinExistence type="predicted"/>
<accession>A0ABT6VKR5</accession>